<dbReference type="eggNOG" id="ENOG502QS5U">
    <property type="taxonomic scope" value="Eukaryota"/>
</dbReference>
<reference evidence="2" key="1">
    <citation type="submission" date="2017-05" db="UniProtKB">
        <authorList>
            <consortium name="EnsemblMetazoa"/>
        </authorList>
    </citation>
    <scope>IDENTIFICATION</scope>
</reference>
<dbReference type="OMA" id="LRREMKC"/>
<dbReference type="STRING" id="400682.A0A1X7V1D9"/>
<dbReference type="InParanoid" id="A0A1X7V1D9"/>
<dbReference type="PANTHER" id="PTHR47163:SF2">
    <property type="entry name" value="SI:DKEY-17M8.2"/>
    <property type="match status" value="1"/>
</dbReference>
<dbReference type="PANTHER" id="PTHR47163">
    <property type="entry name" value="DDE_TNP_IS1595 DOMAIN-CONTAINING PROTEIN"/>
    <property type="match status" value="1"/>
</dbReference>
<evidence type="ECO:0000313" key="2">
    <source>
        <dbReference type="EnsemblMetazoa" id="Aqu2.1.33828_001"/>
    </source>
</evidence>
<protein>
    <recommendedName>
        <fullName evidence="1">ISXO2-like transposase domain-containing protein</fullName>
    </recommendedName>
</protein>
<dbReference type="OrthoDB" id="10062329at2759"/>
<dbReference type="NCBIfam" id="NF033547">
    <property type="entry name" value="transpos_IS1595"/>
    <property type="match status" value="1"/>
</dbReference>
<dbReference type="AlphaFoldDB" id="A0A1X7V1D9"/>
<dbReference type="EnsemblMetazoa" id="Aqu2.1.33828_001">
    <property type="protein sequence ID" value="Aqu2.1.33828_001"/>
    <property type="gene ID" value="Aqu2.1.33828"/>
</dbReference>
<sequence>MAVANASAGGARPRGRPVPLPLSTIDVAFSNDVIDVMKKIRHFQQKNLLASSCTCVCGTPMNLGDKDDISDKHVFQCPSCKTTKSLRAGNFFSRSKMTLSEWLILIYWWVKEYHALRAAEEAGVSKTSAINCFQGLGEVCSTTLLQQPITLGGQEKVVQIDKSMFKHKPQNHRGCTTNNKVWVFGMVDVSHKSALGYMQIVPDRTAATLPILWQHVGHGTTVYSDQWAAYRHLSSLTNVSRHETVNHSVEFVSPTGVHTQIIESYWNLVKTKFKRTKACHEHQLPSYPDEFMYREKYGKTAMKCFDSIIRDIARQYQVD</sequence>
<organism evidence="2">
    <name type="scientific">Amphimedon queenslandica</name>
    <name type="common">Sponge</name>
    <dbReference type="NCBI Taxonomy" id="400682"/>
    <lineage>
        <taxon>Eukaryota</taxon>
        <taxon>Metazoa</taxon>
        <taxon>Porifera</taxon>
        <taxon>Demospongiae</taxon>
        <taxon>Heteroscleromorpha</taxon>
        <taxon>Haplosclerida</taxon>
        <taxon>Niphatidae</taxon>
        <taxon>Amphimedon</taxon>
    </lineage>
</organism>
<name>A0A1X7V1D9_AMPQE</name>
<feature type="domain" description="ISXO2-like transposase" evidence="1">
    <location>
        <begin position="150"/>
        <end position="296"/>
    </location>
</feature>
<dbReference type="InterPro" id="IPR024445">
    <property type="entry name" value="Tnp_ISXO2-like"/>
</dbReference>
<evidence type="ECO:0000259" key="1">
    <source>
        <dbReference type="SMART" id="SM01126"/>
    </source>
</evidence>
<dbReference type="Pfam" id="PF12762">
    <property type="entry name" value="DDE_Tnp_IS1595"/>
    <property type="match status" value="1"/>
</dbReference>
<accession>A0A1X7V1D9</accession>
<dbReference type="SMART" id="SM01126">
    <property type="entry name" value="DDE_Tnp_IS1595"/>
    <property type="match status" value="1"/>
</dbReference>
<proteinExistence type="predicted"/>
<dbReference type="InterPro" id="IPR053164">
    <property type="entry name" value="IS1016-like_transposase"/>
</dbReference>